<organism evidence="3 4">
    <name type="scientific">Psychroflexus sediminis</name>
    <dbReference type="NCBI Taxonomy" id="470826"/>
    <lineage>
        <taxon>Bacteria</taxon>
        <taxon>Pseudomonadati</taxon>
        <taxon>Bacteroidota</taxon>
        <taxon>Flavobacteriia</taxon>
        <taxon>Flavobacteriales</taxon>
        <taxon>Flavobacteriaceae</taxon>
        <taxon>Psychroflexus</taxon>
    </lineage>
</organism>
<dbReference type="RefSeq" id="WP_093365336.1">
    <property type="nucleotide sequence ID" value="NZ_FNCW01000002.1"/>
</dbReference>
<keyword evidence="4" id="KW-1185">Reference proteome</keyword>
<name>A0A1G7USE2_9FLAO</name>
<gene>
    <name evidence="3" type="ORF">SAMN04488027_102235</name>
</gene>
<accession>A0A1G7USE2</accession>
<evidence type="ECO:0000313" key="3">
    <source>
        <dbReference type="EMBL" id="SDG50029.1"/>
    </source>
</evidence>
<keyword evidence="2" id="KW-0472">Membrane</keyword>
<evidence type="ECO:0000313" key="4">
    <source>
        <dbReference type="Proteomes" id="UP000199296"/>
    </source>
</evidence>
<proteinExistence type="predicted"/>
<reference evidence="3 4" key="1">
    <citation type="submission" date="2016-10" db="EMBL/GenBank/DDBJ databases">
        <authorList>
            <person name="de Groot N.N."/>
        </authorList>
    </citation>
    <scope>NUCLEOTIDE SEQUENCE [LARGE SCALE GENOMIC DNA]</scope>
    <source>
        <strain evidence="3 4">DSM 19803</strain>
    </source>
</reference>
<dbReference type="Proteomes" id="UP000199296">
    <property type="component" value="Unassembled WGS sequence"/>
</dbReference>
<keyword evidence="2" id="KW-1133">Transmembrane helix</keyword>
<feature type="coiled-coil region" evidence="1">
    <location>
        <begin position="55"/>
        <end position="89"/>
    </location>
</feature>
<dbReference type="InterPro" id="IPR045749">
    <property type="entry name" value="DUF6090"/>
</dbReference>
<evidence type="ECO:0000256" key="2">
    <source>
        <dbReference type="SAM" id="Phobius"/>
    </source>
</evidence>
<dbReference type="STRING" id="470826.SAMN04488027_102235"/>
<keyword evidence="1" id="KW-0175">Coiled coil</keyword>
<dbReference type="AlphaFoldDB" id="A0A1G7USE2"/>
<dbReference type="OrthoDB" id="821805at2"/>
<dbReference type="EMBL" id="FNCW01000002">
    <property type="protein sequence ID" value="SDG50029.1"/>
    <property type="molecule type" value="Genomic_DNA"/>
</dbReference>
<feature type="transmembrane region" description="Helical" evidence="2">
    <location>
        <begin position="34"/>
        <end position="55"/>
    </location>
</feature>
<dbReference type="Pfam" id="PF19578">
    <property type="entry name" value="DUF6090"/>
    <property type="match status" value="1"/>
</dbReference>
<keyword evidence="2" id="KW-0812">Transmembrane</keyword>
<protein>
    <submittedName>
        <fullName evidence="3">Uncharacterized protein</fullName>
    </submittedName>
</protein>
<evidence type="ECO:0000256" key="1">
    <source>
        <dbReference type="SAM" id="Coils"/>
    </source>
</evidence>
<sequence length="279" mass="32288">MIKFFRKIRQKTLAESPPALPAGETGRAGKFGKYLLYATGEIILVVIGILIALSINTWNLDLQNAKQEKQILTQLLEEYKNNLYQLNSKIFIRDEIITSSVKLVDYSNLDTDLISSDSLNRYLSRTITRPTFDPALGVSNDLTNSRRLYLLTNPELREQISAFSSSLSELREEETIIVNWVEERFYPFLIKHYQIGRLNVEFLDDEKFREKVTQIKFKKQKSLKELFAQSDPTDLLNHPDFEDFLSLLIVNTTYTNDQSLGVKLKIENIIALIEEEIEK</sequence>